<keyword evidence="5" id="KW-0067">ATP-binding</keyword>
<keyword evidence="3" id="KW-0547">Nucleotide-binding</keyword>
<dbReference type="InterPro" id="IPR003959">
    <property type="entry name" value="ATPase_AAA_core"/>
</dbReference>
<keyword evidence="6" id="KW-0482">Metalloprotease</keyword>
<dbReference type="InterPro" id="IPR050928">
    <property type="entry name" value="ATP-dep_Zn_Metalloprotease"/>
</dbReference>
<accession>A0AAV2FUB4</accession>
<keyword evidence="6" id="KW-0645">Protease</keyword>
<evidence type="ECO:0000256" key="5">
    <source>
        <dbReference type="ARBA" id="ARBA00022840"/>
    </source>
</evidence>
<dbReference type="FunFam" id="3.40.50.300:FF:002568">
    <property type="entry name" value="Cell division protein (FtsH)"/>
    <property type="match status" value="1"/>
</dbReference>
<organism evidence="8 9">
    <name type="scientific">Linum trigynum</name>
    <dbReference type="NCBI Taxonomy" id="586398"/>
    <lineage>
        <taxon>Eukaryota</taxon>
        <taxon>Viridiplantae</taxon>
        <taxon>Streptophyta</taxon>
        <taxon>Embryophyta</taxon>
        <taxon>Tracheophyta</taxon>
        <taxon>Spermatophyta</taxon>
        <taxon>Magnoliopsida</taxon>
        <taxon>eudicotyledons</taxon>
        <taxon>Gunneridae</taxon>
        <taxon>Pentapetalae</taxon>
        <taxon>rosids</taxon>
        <taxon>fabids</taxon>
        <taxon>Malpighiales</taxon>
        <taxon>Linaceae</taxon>
        <taxon>Linum</taxon>
    </lineage>
</organism>
<gene>
    <name evidence="8" type="ORF">LTRI10_LOCUS41975</name>
</gene>
<dbReference type="Pfam" id="PF00004">
    <property type="entry name" value="AAA"/>
    <property type="match status" value="1"/>
</dbReference>
<feature type="domain" description="AAA+ ATPase" evidence="7">
    <location>
        <begin position="73"/>
        <end position="185"/>
    </location>
</feature>
<comment type="cofactor">
    <cofactor evidence="1">
        <name>Zn(2+)</name>
        <dbReference type="ChEBI" id="CHEBI:29105"/>
    </cofactor>
</comment>
<dbReference type="Proteomes" id="UP001497516">
    <property type="component" value="Chromosome 7"/>
</dbReference>
<dbReference type="EMBL" id="OZ034820">
    <property type="protein sequence ID" value="CAL1401941.1"/>
    <property type="molecule type" value="Genomic_DNA"/>
</dbReference>
<evidence type="ECO:0000313" key="9">
    <source>
        <dbReference type="Proteomes" id="UP001497516"/>
    </source>
</evidence>
<protein>
    <recommendedName>
        <fullName evidence="7">AAA+ ATPase domain-containing protein</fullName>
    </recommendedName>
</protein>
<evidence type="ECO:0000256" key="6">
    <source>
        <dbReference type="ARBA" id="ARBA00023049"/>
    </source>
</evidence>
<keyword evidence="6" id="KW-0378">Hydrolase</keyword>
<dbReference type="SMART" id="SM00382">
    <property type="entry name" value="AAA"/>
    <property type="match status" value="1"/>
</dbReference>
<dbReference type="SUPFAM" id="SSF52540">
    <property type="entry name" value="P-loop containing nucleoside triphosphate hydrolases"/>
    <property type="match status" value="1"/>
</dbReference>
<dbReference type="AlphaFoldDB" id="A0AAV2FUB4"/>
<keyword evidence="9" id="KW-1185">Reference proteome</keyword>
<evidence type="ECO:0000256" key="3">
    <source>
        <dbReference type="ARBA" id="ARBA00022741"/>
    </source>
</evidence>
<sequence>MQGGIGLGFGGGGKGACGIFNIGKAHITKVDKNTKNKVYFKDVVGCDEAKQEIMEFVHFLQNPKKYEELGAKIPKGALLVGPLGIGKTLLAKETIGESGVLFLSISDSDFMEMFVGVGPSRVRNLFQEARQCAPSIVFIDEIDAIGRARGRGSFSGGNDERESTLNPLLVEMDGFGTTAGVVVLH</sequence>
<name>A0AAV2FUB4_9ROSI</name>
<dbReference type="InterPro" id="IPR003593">
    <property type="entry name" value="AAA+_ATPase"/>
</dbReference>
<dbReference type="PANTHER" id="PTHR43655:SF2">
    <property type="entry name" value="AFG3 LIKE MATRIX AAA PEPTIDASE SUBUNIT 2, ISOFORM A"/>
    <property type="match status" value="1"/>
</dbReference>
<dbReference type="GO" id="GO:0009535">
    <property type="term" value="C:chloroplast thylakoid membrane"/>
    <property type="evidence" value="ECO:0007669"/>
    <property type="project" value="TreeGrafter"/>
</dbReference>
<dbReference type="GO" id="GO:0016887">
    <property type="term" value="F:ATP hydrolysis activity"/>
    <property type="evidence" value="ECO:0007669"/>
    <property type="project" value="InterPro"/>
</dbReference>
<dbReference type="GO" id="GO:0008237">
    <property type="term" value="F:metallopeptidase activity"/>
    <property type="evidence" value="ECO:0007669"/>
    <property type="project" value="UniProtKB-KW"/>
</dbReference>
<keyword evidence="4" id="KW-0862">Zinc</keyword>
<dbReference type="PANTHER" id="PTHR43655">
    <property type="entry name" value="ATP-DEPENDENT PROTEASE"/>
    <property type="match status" value="1"/>
</dbReference>
<dbReference type="GO" id="GO:0034982">
    <property type="term" value="P:mitochondrial protein processing"/>
    <property type="evidence" value="ECO:0007669"/>
    <property type="project" value="TreeGrafter"/>
</dbReference>
<keyword evidence="2" id="KW-0479">Metal-binding</keyword>
<evidence type="ECO:0000256" key="2">
    <source>
        <dbReference type="ARBA" id="ARBA00022723"/>
    </source>
</evidence>
<dbReference type="GO" id="GO:0005745">
    <property type="term" value="C:m-AAA complex"/>
    <property type="evidence" value="ECO:0007669"/>
    <property type="project" value="TreeGrafter"/>
</dbReference>
<reference evidence="8 9" key="1">
    <citation type="submission" date="2024-04" db="EMBL/GenBank/DDBJ databases">
        <authorList>
            <person name="Fracassetti M."/>
        </authorList>
    </citation>
    <scope>NUCLEOTIDE SEQUENCE [LARGE SCALE GENOMIC DNA]</scope>
</reference>
<evidence type="ECO:0000259" key="7">
    <source>
        <dbReference type="SMART" id="SM00382"/>
    </source>
</evidence>
<proteinExistence type="predicted"/>
<dbReference type="GO" id="GO:0046872">
    <property type="term" value="F:metal ion binding"/>
    <property type="evidence" value="ECO:0007669"/>
    <property type="project" value="UniProtKB-KW"/>
</dbReference>
<dbReference type="InterPro" id="IPR027417">
    <property type="entry name" value="P-loop_NTPase"/>
</dbReference>
<evidence type="ECO:0000256" key="1">
    <source>
        <dbReference type="ARBA" id="ARBA00001947"/>
    </source>
</evidence>
<dbReference type="GO" id="GO:0005524">
    <property type="term" value="F:ATP binding"/>
    <property type="evidence" value="ECO:0007669"/>
    <property type="project" value="UniProtKB-KW"/>
</dbReference>
<dbReference type="Gene3D" id="3.40.50.300">
    <property type="entry name" value="P-loop containing nucleotide triphosphate hydrolases"/>
    <property type="match status" value="1"/>
</dbReference>
<evidence type="ECO:0000313" key="8">
    <source>
        <dbReference type="EMBL" id="CAL1401941.1"/>
    </source>
</evidence>
<evidence type="ECO:0000256" key="4">
    <source>
        <dbReference type="ARBA" id="ARBA00022833"/>
    </source>
</evidence>